<gene>
    <name evidence="3" type="ORF">VSP0166_LOCUS8391</name>
</gene>
<sequence length="229" mass="25530">MDEIGPALPPHMLKDAKENKVSKRDIDEEDAAPPPKRRRVMGPSVSDLVAEPVTSEVIIGPPPPGELSTIDVVSNDEDIDGQWEQVMRKPDQTSKQVREDWMLSLPAGTRTQKIQNKSQKTFAKNTVRDLDDSWTKAPQNSANTSRGSKTAQKPTKQLSAPKKSAGPSLLELHQQKLKAKEQESLGDTEPKRWDRERDFLGIGKTMSRSNREKIIKEASNLHSRFASSS</sequence>
<organism evidence="3">
    <name type="scientific">Vannella robusta</name>
    <dbReference type="NCBI Taxonomy" id="1487602"/>
    <lineage>
        <taxon>Eukaryota</taxon>
        <taxon>Amoebozoa</taxon>
        <taxon>Discosea</taxon>
        <taxon>Flabellinia</taxon>
        <taxon>Vannellidae</taxon>
        <taxon>Vannella</taxon>
    </lineage>
</organism>
<feature type="compositionally biased region" description="Basic and acidic residues" evidence="1">
    <location>
        <begin position="12"/>
        <end position="26"/>
    </location>
</feature>
<name>A0A7S4I5D2_9EUKA</name>
<dbReference type="Pfam" id="PF12572">
    <property type="entry name" value="DUF3752"/>
    <property type="match status" value="1"/>
</dbReference>
<evidence type="ECO:0000259" key="2">
    <source>
        <dbReference type="Pfam" id="PF12572"/>
    </source>
</evidence>
<reference evidence="3" key="1">
    <citation type="submission" date="2021-01" db="EMBL/GenBank/DDBJ databases">
        <authorList>
            <person name="Corre E."/>
            <person name="Pelletier E."/>
            <person name="Niang G."/>
            <person name="Scheremetjew M."/>
            <person name="Finn R."/>
            <person name="Kale V."/>
            <person name="Holt S."/>
            <person name="Cochrane G."/>
            <person name="Meng A."/>
            <person name="Brown T."/>
            <person name="Cohen L."/>
        </authorList>
    </citation>
    <scope>NUCLEOTIDE SEQUENCE</scope>
    <source>
        <strain evidence="3">DIVA3 518/3/11/1/6</strain>
    </source>
</reference>
<dbReference type="PANTHER" id="PTHR46370:SF1">
    <property type="entry name" value="GPALPP MOTIFS-CONTAINING PROTEIN 1"/>
    <property type="match status" value="1"/>
</dbReference>
<feature type="compositionally biased region" description="Polar residues" evidence="1">
    <location>
        <begin position="109"/>
        <end position="124"/>
    </location>
</feature>
<feature type="compositionally biased region" description="Basic and acidic residues" evidence="1">
    <location>
        <begin position="178"/>
        <end position="199"/>
    </location>
</feature>
<dbReference type="AlphaFoldDB" id="A0A7S4I5D2"/>
<accession>A0A7S4I5D2</accession>
<evidence type="ECO:0000313" key="3">
    <source>
        <dbReference type="EMBL" id="CAE2219164.1"/>
    </source>
</evidence>
<feature type="region of interest" description="Disordered" evidence="1">
    <location>
        <begin position="104"/>
        <end position="200"/>
    </location>
</feature>
<dbReference type="InterPro" id="IPR022226">
    <property type="entry name" value="DUF3752"/>
</dbReference>
<evidence type="ECO:0000256" key="1">
    <source>
        <dbReference type="SAM" id="MobiDB-lite"/>
    </source>
</evidence>
<feature type="region of interest" description="Disordered" evidence="1">
    <location>
        <begin position="1"/>
        <end position="46"/>
    </location>
</feature>
<feature type="domain" description="DUF3752" evidence="2">
    <location>
        <begin position="132"/>
        <end position="225"/>
    </location>
</feature>
<proteinExistence type="predicted"/>
<protein>
    <recommendedName>
        <fullName evidence="2">DUF3752 domain-containing protein</fullName>
    </recommendedName>
</protein>
<dbReference type="InterPro" id="IPR046331">
    <property type="entry name" value="GPAM1-like"/>
</dbReference>
<dbReference type="EMBL" id="HBKP01011979">
    <property type="protein sequence ID" value="CAE2219164.1"/>
    <property type="molecule type" value="Transcribed_RNA"/>
</dbReference>
<dbReference type="PANTHER" id="PTHR46370">
    <property type="entry name" value="GPALPP MOTIFS-CONTAINING PROTEIN 1"/>
    <property type="match status" value="1"/>
</dbReference>
<feature type="compositionally biased region" description="Polar residues" evidence="1">
    <location>
        <begin position="136"/>
        <end position="158"/>
    </location>
</feature>